<name>A0AA88DT10_FICCA</name>
<dbReference type="Proteomes" id="UP001187192">
    <property type="component" value="Unassembled WGS sequence"/>
</dbReference>
<sequence>METQWSWAATVARRRFGLKDDDGYKGCATIPYPLRKGTIWGGHLLAVASLLLE</sequence>
<organism evidence="1 2">
    <name type="scientific">Ficus carica</name>
    <name type="common">Common fig</name>
    <dbReference type="NCBI Taxonomy" id="3494"/>
    <lineage>
        <taxon>Eukaryota</taxon>
        <taxon>Viridiplantae</taxon>
        <taxon>Streptophyta</taxon>
        <taxon>Embryophyta</taxon>
        <taxon>Tracheophyta</taxon>
        <taxon>Spermatophyta</taxon>
        <taxon>Magnoliopsida</taxon>
        <taxon>eudicotyledons</taxon>
        <taxon>Gunneridae</taxon>
        <taxon>Pentapetalae</taxon>
        <taxon>rosids</taxon>
        <taxon>fabids</taxon>
        <taxon>Rosales</taxon>
        <taxon>Moraceae</taxon>
        <taxon>Ficeae</taxon>
        <taxon>Ficus</taxon>
    </lineage>
</organism>
<proteinExistence type="predicted"/>
<keyword evidence="2" id="KW-1185">Reference proteome</keyword>
<accession>A0AA88DT10</accession>
<comment type="caution">
    <text evidence="1">The sequence shown here is derived from an EMBL/GenBank/DDBJ whole genome shotgun (WGS) entry which is preliminary data.</text>
</comment>
<evidence type="ECO:0000313" key="2">
    <source>
        <dbReference type="Proteomes" id="UP001187192"/>
    </source>
</evidence>
<evidence type="ECO:0000313" key="1">
    <source>
        <dbReference type="EMBL" id="GMN60984.1"/>
    </source>
</evidence>
<dbReference type="EMBL" id="BTGU01000104">
    <property type="protein sequence ID" value="GMN60984.1"/>
    <property type="molecule type" value="Genomic_DNA"/>
</dbReference>
<gene>
    <name evidence="1" type="ORF">TIFTF001_030075</name>
</gene>
<protein>
    <submittedName>
        <fullName evidence="1">Uncharacterized protein</fullName>
    </submittedName>
</protein>
<reference evidence="1" key="1">
    <citation type="submission" date="2023-07" db="EMBL/GenBank/DDBJ databases">
        <title>draft genome sequence of fig (Ficus carica).</title>
        <authorList>
            <person name="Takahashi T."/>
            <person name="Nishimura K."/>
        </authorList>
    </citation>
    <scope>NUCLEOTIDE SEQUENCE</scope>
</reference>
<dbReference type="AlphaFoldDB" id="A0AA88DT10"/>